<accession>A0A7J5BN21</accession>
<dbReference type="Proteomes" id="UP000467240">
    <property type="component" value="Unassembled WGS sequence"/>
</dbReference>
<sequence>MVKVHAVPPATFDVRGRDDVRPFRDPVWRVFRTAGRHPVRWNELRRFGPLPGMRFDPHPPPARLHRDIGVLYAATRPVTALAEVFESTRVIDRRAGGATIASWTPTRTLELLDLTSNWPVRNGAAASLQMMDEKSVTQAWAQRIFEQLGHSVDGLHHLSSVTNEPVVTLFPRVEAVHAFPVRPDFVTMLDAPAADVLVAQAVARLGYGVV</sequence>
<dbReference type="EMBL" id="WBJZ01000026">
    <property type="protein sequence ID" value="KAB1652957.1"/>
    <property type="molecule type" value="Genomic_DNA"/>
</dbReference>
<dbReference type="OrthoDB" id="3256236at2"/>
<name>A0A7J5BN21_9MICO</name>
<comment type="caution">
    <text evidence="2">The sequence shown here is derived from an EMBL/GenBank/DDBJ whole genome shotgun (WGS) entry which is preliminary data.</text>
</comment>
<reference evidence="2 3" key="1">
    <citation type="submission" date="2019-09" db="EMBL/GenBank/DDBJ databases">
        <title>Phylogeny of genus Pseudoclavibacter and closely related genus.</title>
        <authorList>
            <person name="Li Y."/>
        </authorList>
    </citation>
    <scope>NUCLEOTIDE SEQUENCE [LARGE SCALE GENOMIC DNA]</scope>
    <source>
        <strain evidence="2 3">DSM 23821</strain>
    </source>
</reference>
<evidence type="ECO:0000259" key="1">
    <source>
        <dbReference type="Pfam" id="PF08808"/>
    </source>
</evidence>
<proteinExistence type="predicted"/>
<keyword evidence="3" id="KW-1185">Reference proteome</keyword>
<gene>
    <name evidence="2" type="ORF">F8O01_15855</name>
</gene>
<protein>
    <submittedName>
        <fullName evidence="2">RES family NAD+ phosphorylase</fullName>
    </submittedName>
</protein>
<dbReference type="InterPro" id="IPR014914">
    <property type="entry name" value="RES_dom"/>
</dbReference>
<dbReference type="AlphaFoldDB" id="A0A7J5BN21"/>
<organism evidence="2 3">
    <name type="scientific">Pseudoclavibacter chungangensis</name>
    <dbReference type="NCBI Taxonomy" id="587635"/>
    <lineage>
        <taxon>Bacteria</taxon>
        <taxon>Bacillati</taxon>
        <taxon>Actinomycetota</taxon>
        <taxon>Actinomycetes</taxon>
        <taxon>Micrococcales</taxon>
        <taxon>Microbacteriaceae</taxon>
        <taxon>Pseudoclavibacter</taxon>
    </lineage>
</organism>
<evidence type="ECO:0000313" key="2">
    <source>
        <dbReference type="EMBL" id="KAB1652957.1"/>
    </source>
</evidence>
<feature type="domain" description="RES" evidence="1">
    <location>
        <begin position="27"/>
        <end position="181"/>
    </location>
</feature>
<dbReference type="Pfam" id="PF08808">
    <property type="entry name" value="RES"/>
    <property type="match status" value="1"/>
</dbReference>
<evidence type="ECO:0000313" key="3">
    <source>
        <dbReference type="Proteomes" id="UP000467240"/>
    </source>
</evidence>